<sequence>MSLIKNEPYRVGQWVGFKDLTELHNKWLRLFLFSKDDVTLLGHRGSYKTTVLSLFLALNIVIYPNKTVLFFRKTDTDVQVVIKQVAKILESGCMQMIINKLYNGKVLAFIKRTDSEIHTNLCTTIKGDSQLLGLGIGTSITGKHADIIITDDIVNLTDRISKAERDKTKLRYQELQNVKNRSGRFINTGTPWHKDDAISGMPNKHIYDCYSTGLISKEQLLELKKSMSASLFSANYELKHIADEDALFGNPNYAKTTDELIYESRAQVDASYGGADGTAFTIMREQGGKIYALGKLWHRHINDCLTDIDVLMERFRVGSIICEQNADKGYLKAELSERGHIAHLYHEKQNKYVKISTYLKKNWEQIYWLDETDPEYIAQICDYTENAQHDDAPDSAASLLRSFEHKTKFHTVKGGF</sequence>
<dbReference type="InterPro" id="IPR027417">
    <property type="entry name" value="P-loop_NTPase"/>
</dbReference>
<evidence type="ECO:0000313" key="1">
    <source>
        <dbReference type="EMBL" id="DAG05259.1"/>
    </source>
</evidence>
<organism evidence="1">
    <name type="scientific">Siphoviridae sp. ctbxa26</name>
    <dbReference type="NCBI Taxonomy" id="2825568"/>
    <lineage>
        <taxon>Viruses</taxon>
        <taxon>Duplodnaviria</taxon>
        <taxon>Heunggongvirae</taxon>
        <taxon>Uroviricota</taxon>
        <taxon>Caudoviricetes</taxon>
    </lineage>
</organism>
<proteinExistence type="predicted"/>
<dbReference type="EMBL" id="BK016254">
    <property type="protein sequence ID" value="DAG05259.1"/>
    <property type="molecule type" value="Genomic_DNA"/>
</dbReference>
<name>A0A8S5VF79_9CAUD</name>
<accession>A0A8S5VF79</accession>
<reference evidence="1" key="1">
    <citation type="journal article" date="2021" name="Proc. Natl. Acad. Sci. U.S.A.">
        <title>A Catalog of Tens of Thousands of Viruses from Human Metagenomes Reveals Hidden Associations with Chronic Diseases.</title>
        <authorList>
            <person name="Tisza M.J."/>
            <person name="Buck C.B."/>
        </authorList>
    </citation>
    <scope>NUCLEOTIDE SEQUENCE</scope>
    <source>
        <strain evidence="1">Ctbxa26</strain>
    </source>
</reference>
<protein>
    <submittedName>
        <fullName evidence="1">Terminase large subunit</fullName>
    </submittedName>
</protein>
<dbReference type="Gene3D" id="3.40.50.300">
    <property type="entry name" value="P-loop containing nucleotide triphosphate hydrolases"/>
    <property type="match status" value="1"/>
</dbReference>